<dbReference type="PANTHER" id="PTHR33677">
    <property type="entry name" value="TRANSCRIPTIONAL REPRESSOR FRMR-RELATED"/>
    <property type="match status" value="1"/>
</dbReference>
<proteinExistence type="predicted"/>
<evidence type="ECO:0000256" key="5">
    <source>
        <dbReference type="ARBA" id="ARBA00039938"/>
    </source>
</evidence>
<comment type="subcellular location">
    <subcellularLocation>
        <location evidence="1">Cytoplasm</location>
    </subcellularLocation>
</comment>
<evidence type="ECO:0000313" key="7">
    <source>
        <dbReference type="EMBL" id="BAB79911.1"/>
    </source>
</evidence>
<organism evidence="7 8">
    <name type="scientific">Clostridium perfringens (strain 13 / Type A)</name>
    <dbReference type="NCBI Taxonomy" id="195102"/>
    <lineage>
        <taxon>Bacteria</taxon>
        <taxon>Bacillati</taxon>
        <taxon>Bacillota</taxon>
        <taxon>Clostridia</taxon>
        <taxon>Eubacteriales</taxon>
        <taxon>Clostridiaceae</taxon>
        <taxon>Clostridium</taxon>
    </lineage>
</organism>
<dbReference type="GO" id="GO:0005737">
    <property type="term" value="C:cytoplasm"/>
    <property type="evidence" value="ECO:0007669"/>
    <property type="project" value="UniProtKB-SubCell"/>
</dbReference>
<accession>Q8XNX7</accession>
<dbReference type="Proteomes" id="UP000000818">
    <property type="component" value="Chromosome"/>
</dbReference>
<evidence type="ECO:0000256" key="4">
    <source>
        <dbReference type="ARBA" id="ARBA00022723"/>
    </source>
</evidence>
<dbReference type="AlphaFoldDB" id="Q8XNX7"/>
<comment type="subunit">
    <text evidence="2">Homodimer.</text>
</comment>
<dbReference type="KEGG" id="cpe:CPE0205"/>
<evidence type="ECO:0000256" key="3">
    <source>
        <dbReference type="ARBA" id="ARBA00022490"/>
    </source>
</evidence>
<protein>
    <recommendedName>
        <fullName evidence="5">Copper-sensing transcriptional repressor CsoR</fullName>
    </recommendedName>
    <alternativeName>
        <fullName evidence="6">Copper-sensitive operon repressor</fullName>
    </alternativeName>
</protein>
<dbReference type="HOGENOM" id="CLU_130332_2_2_9"/>
<dbReference type="Gene3D" id="1.20.58.1000">
    <property type="entry name" value="Metal-sensitive repressor, helix protomer"/>
    <property type="match status" value="1"/>
</dbReference>
<evidence type="ECO:0000256" key="6">
    <source>
        <dbReference type="ARBA" id="ARBA00041544"/>
    </source>
</evidence>
<dbReference type="Pfam" id="PF02583">
    <property type="entry name" value="Trns_repr_metal"/>
    <property type="match status" value="1"/>
</dbReference>
<dbReference type="GO" id="GO:0003677">
    <property type="term" value="F:DNA binding"/>
    <property type="evidence" value="ECO:0007669"/>
    <property type="project" value="InterPro"/>
</dbReference>
<dbReference type="InterPro" id="IPR038390">
    <property type="entry name" value="Metal_Tscrpt_repr_sf"/>
</dbReference>
<dbReference type="EMBL" id="BA000016">
    <property type="protein sequence ID" value="BAB79911.1"/>
    <property type="molecule type" value="Genomic_DNA"/>
</dbReference>
<sequence length="91" mass="10446">MNMNAEKKKALQCLKTAKGQIEGIIRMIEDERYCIDISNQVMASQALLKKANKLILQQHMHNCVKSAFENNESKDEKIEEILSVLNKLIDK</sequence>
<name>Q8XNX7_CLOPE</name>
<evidence type="ECO:0000313" key="8">
    <source>
        <dbReference type="Proteomes" id="UP000000818"/>
    </source>
</evidence>
<gene>
    <name evidence="7" type="ordered locus">CPE0205</name>
</gene>
<reference evidence="7 8" key="1">
    <citation type="journal article" date="2002" name="Proc. Natl. Acad. Sci. U.S.A.">
        <title>Complete genome sequence of Clostridium perfringens, an anaerobic flesh-eater.</title>
        <authorList>
            <person name="Shimizu T."/>
            <person name="Ohtani K."/>
            <person name="Hirakawa H."/>
            <person name="Ohshima K."/>
            <person name="Yamashita A."/>
            <person name="Shiba T."/>
            <person name="Ogasawara N."/>
            <person name="Hattori M."/>
            <person name="Kuhara S."/>
            <person name="Hayashi H."/>
        </authorList>
    </citation>
    <scope>NUCLEOTIDE SEQUENCE [LARGE SCALE GENOMIC DNA]</scope>
    <source>
        <strain evidence="8">13 / Type A</strain>
    </source>
</reference>
<keyword evidence="3" id="KW-0963">Cytoplasm</keyword>
<dbReference type="GO" id="GO:0046872">
    <property type="term" value="F:metal ion binding"/>
    <property type="evidence" value="ECO:0007669"/>
    <property type="project" value="UniProtKB-KW"/>
</dbReference>
<dbReference type="PANTHER" id="PTHR33677:SF4">
    <property type="entry name" value="COPPER-SENSING TRANSCRIPTIONAL REPRESSOR CSOR"/>
    <property type="match status" value="1"/>
</dbReference>
<dbReference type="InterPro" id="IPR003735">
    <property type="entry name" value="Metal_Tscrpt_repr"/>
</dbReference>
<evidence type="ECO:0000256" key="1">
    <source>
        <dbReference type="ARBA" id="ARBA00004496"/>
    </source>
</evidence>
<dbReference type="CDD" id="cd10159">
    <property type="entry name" value="CsoR-like_DUF156_2"/>
    <property type="match status" value="1"/>
</dbReference>
<evidence type="ECO:0000256" key="2">
    <source>
        <dbReference type="ARBA" id="ARBA00011738"/>
    </source>
</evidence>
<dbReference type="STRING" id="195102.gene:10489453"/>
<dbReference type="GO" id="GO:0045892">
    <property type="term" value="P:negative regulation of DNA-templated transcription"/>
    <property type="evidence" value="ECO:0007669"/>
    <property type="project" value="UniProtKB-ARBA"/>
</dbReference>
<keyword evidence="4" id="KW-0479">Metal-binding</keyword>